<dbReference type="InterPro" id="IPR033443">
    <property type="entry name" value="PROP1-like_PPR_dom"/>
</dbReference>
<evidence type="ECO:0000256" key="4">
    <source>
        <dbReference type="ARBA" id="ARBA00044511"/>
    </source>
</evidence>
<reference evidence="7 8" key="1">
    <citation type="submission" date="2019-03" db="EMBL/GenBank/DDBJ databases">
        <title>Sequencing 23 genomes of Wallemia ichthyophaga.</title>
        <authorList>
            <person name="Gostincar C."/>
        </authorList>
    </citation>
    <scope>NUCLEOTIDE SEQUENCE [LARGE SCALE GENOMIC DNA]</scope>
    <source>
        <strain evidence="7 8">EXF-5753</strain>
    </source>
</reference>
<dbReference type="PANTHER" id="PTHR47936:SF1">
    <property type="entry name" value="PENTATRICOPEPTIDE REPEAT-CONTAINING PROTEIN GUN1, CHLOROPLASTIC"/>
    <property type="match status" value="1"/>
</dbReference>
<evidence type="ECO:0000256" key="5">
    <source>
        <dbReference type="PROSITE-ProRule" id="PRU00708"/>
    </source>
</evidence>
<name>A0A4T0G1G9_9BASI</name>
<dbReference type="InterPro" id="IPR011990">
    <property type="entry name" value="TPR-like_helical_dom_sf"/>
</dbReference>
<feature type="domain" description="PROP1-like PPR" evidence="6">
    <location>
        <begin position="384"/>
        <end position="558"/>
    </location>
</feature>
<dbReference type="EMBL" id="SPNW01000003">
    <property type="protein sequence ID" value="TIA93196.1"/>
    <property type="molecule type" value="Genomic_DNA"/>
</dbReference>
<comment type="function">
    <text evidence="3">Regulates mitochondrial small subunit maturation by controlling 15S rRNA 5'-end processing. Localizes to the 5' precursor of the 15S rRNA in a position that is subsequently occupied by mS47 in the mature yeast mtSSU. Uses structure and sequence-specific RNA recognition, binding to a single-stranded region of the precursor and specifically recognizing bases -6 to -1. The exchange of Ccm1 for mS47 is coupled to the irreversible removal of precursor rRNA that is accompanied by conformational changes of the mitoribosomal proteins uS5m and mS26. These conformational changes signal completion of 5'-end rRNA processing through protection of the mature 5'-end of the 15S rRNA and stabilization of mS47. The removal of the 5' precursor together with the dissociation of Ccm1 may be catalyzed by the 5'-3' exoribonuclease Pet127. Involved in the specific removal of group I introns in mitochondrial encoded transcripts.</text>
</comment>
<comment type="caution">
    <text evidence="7">The sequence shown here is derived from an EMBL/GenBank/DDBJ whole genome shotgun (WGS) entry which is preliminary data.</text>
</comment>
<comment type="subunit">
    <text evidence="4">Binds to mitochondrial small subunit 15S rRNA.</text>
</comment>
<dbReference type="Pfam" id="PF17177">
    <property type="entry name" value="PPR_long"/>
    <property type="match status" value="1"/>
</dbReference>
<dbReference type="OrthoDB" id="185373at2759"/>
<dbReference type="InterPro" id="IPR002885">
    <property type="entry name" value="PPR_rpt"/>
</dbReference>
<sequence>MDDYRRITRLFKDLFKADRKPTKSKSLEMFTNSLNRKNPSYEILSHNYHTVKATSTKDKSGVSPSQLLHTMKLLSKSTHEKDLVVLHEVFDDVDQFWGVDKTPRHHQLLIIGLIHQRKLIKALDLFETHLSHLEKHKIFSLLLASCSTLNDYESYQRVMQLLHTSNTPSDLHIYNARLKLAFQFHDLDFVHQLSQQMADEGYAADSITNTILLDGYSRWGAWEECARLENTLRSSTPDLASWTCILMARGRQHGLDAAKEVIDEIFEAGLHPNDITLSHLITLSPTPPTSQAARTTIEDLGAITGVDPDKHAYQAMVEKLLSVSIDEAYNFYMASPIRVLSSTYPIMTALSRNADASYSSTLHRMLSIYEQLDNRTRLDTVLLAQILRVCAKAGDVQTAINLLVEMKENHITLDTQFQTSFVITLLHASRDYYQAFRLYANVVDSKSSSIDGDGFASIIAEFCGLEFKEGDEELEVVPAVLFSEILNDMRKAGYPPSAKTYTTLLDYYARVKDAHSIAKIETLLNVDKTIKPDIYLYNALLNAHNRVGGGARCVELFNALLFSNRVDNASLSIVLDCTGNRATPADPISIYKNASRFISPNRKNWETLIEVLVRRRRFDDAWEVLRSGDFDIDQNALQVLFKMTRSSRDDKQLDSLRQRLASEYPQMWDEIKESVDIPWK</sequence>
<dbReference type="PANTHER" id="PTHR47936">
    <property type="entry name" value="PPR_LONG DOMAIN-CONTAINING PROTEIN"/>
    <property type="match status" value="1"/>
</dbReference>
<dbReference type="Proteomes" id="UP000310189">
    <property type="component" value="Unassembled WGS sequence"/>
</dbReference>
<dbReference type="PROSITE" id="PS51375">
    <property type="entry name" value="PPR"/>
    <property type="match status" value="1"/>
</dbReference>
<evidence type="ECO:0000313" key="8">
    <source>
        <dbReference type="Proteomes" id="UP000310189"/>
    </source>
</evidence>
<protein>
    <recommendedName>
        <fullName evidence="6">PROP1-like PPR domain-containing protein</fullName>
    </recommendedName>
</protein>
<dbReference type="NCBIfam" id="TIGR00756">
    <property type="entry name" value="PPR"/>
    <property type="match status" value="1"/>
</dbReference>
<feature type="repeat" description="PPR" evidence="5">
    <location>
        <begin position="379"/>
        <end position="413"/>
    </location>
</feature>
<evidence type="ECO:0000256" key="1">
    <source>
        <dbReference type="ARBA" id="ARBA00006192"/>
    </source>
</evidence>
<dbReference type="Gene3D" id="1.25.40.10">
    <property type="entry name" value="Tetratricopeptide repeat domain"/>
    <property type="match status" value="3"/>
</dbReference>
<comment type="similarity">
    <text evidence="1">Belongs to the CCM1 family.</text>
</comment>
<evidence type="ECO:0000259" key="6">
    <source>
        <dbReference type="Pfam" id="PF17177"/>
    </source>
</evidence>
<gene>
    <name evidence="7" type="ORF">E3P99_00338</name>
</gene>
<evidence type="ECO:0000256" key="3">
    <source>
        <dbReference type="ARBA" id="ARBA00044493"/>
    </source>
</evidence>
<proteinExistence type="inferred from homology"/>
<evidence type="ECO:0000256" key="2">
    <source>
        <dbReference type="ARBA" id="ARBA00022737"/>
    </source>
</evidence>
<keyword evidence="2" id="KW-0677">Repeat</keyword>
<keyword evidence="8" id="KW-1185">Reference proteome</keyword>
<evidence type="ECO:0000313" key="7">
    <source>
        <dbReference type="EMBL" id="TIA93196.1"/>
    </source>
</evidence>
<organism evidence="7 8">
    <name type="scientific">Wallemia hederae</name>
    <dbReference type="NCBI Taxonomy" id="1540922"/>
    <lineage>
        <taxon>Eukaryota</taxon>
        <taxon>Fungi</taxon>
        <taxon>Dikarya</taxon>
        <taxon>Basidiomycota</taxon>
        <taxon>Wallemiomycotina</taxon>
        <taxon>Wallemiomycetes</taxon>
        <taxon>Wallemiales</taxon>
        <taxon>Wallemiaceae</taxon>
        <taxon>Wallemia</taxon>
    </lineage>
</organism>
<dbReference type="AlphaFoldDB" id="A0A4T0G1G9"/>
<accession>A0A4T0G1G9</accession>